<comment type="subunit">
    <text evidence="5">Homodimer.</text>
</comment>
<keyword evidence="3 5" id="KW-0808">Transferase</keyword>
<reference evidence="6 7" key="1">
    <citation type="journal article" date="2020" name="Microorganisms">
        <title>Osmotic Adaptation and Compatible Solute Biosynthesis of Phototrophic Bacteria as Revealed from Genome Analyses.</title>
        <authorList>
            <person name="Imhoff J.F."/>
            <person name="Rahn T."/>
            <person name="Kunzel S."/>
            <person name="Keller A."/>
            <person name="Neulinger S.C."/>
        </authorList>
    </citation>
    <scope>NUCLEOTIDE SEQUENCE [LARGE SCALE GENOMIC DNA]</scope>
    <source>
        <strain evidence="6 7">DSM 6210</strain>
    </source>
</reference>
<dbReference type="HAMAP" id="MF_01107">
    <property type="entry name" value="ArgD_aminotrans_3"/>
    <property type="match status" value="1"/>
</dbReference>
<evidence type="ECO:0000256" key="3">
    <source>
        <dbReference type="ARBA" id="ARBA00022679"/>
    </source>
</evidence>
<keyword evidence="5" id="KW-0963">Cytoplasm</keyword>
<comment type="similarity">
    <text evidence="5">Belongs to the class-III pyridoxal-phosphate-dependent aminotransferase family. ArgD subfamily.</text>
</comment>
<feature type="binding site" evidence="5">
    <location>
        <position position="128"/>
    </location>
    <ligand>
        <name>pyridoxal 5'-phosphate</name>
        <dbReference type="ChEBI" id="CHEBI:597326"/>
    </ligand>
</feature>
<evidence type="ECO:0000256" key="5">
    <source>
        <dbReference type="HAMAP-Rule" id="MF_01107"/>
    </source>
</evidence>
<evidence type="ECO:0000256" key="2">
    <source>
        <dbReference type="ARBA" id="ARBA00022605"/>
    </source>
</evidence>
<keyword evidence="5" id="KW-0055">Arginine biosynthesis</keyword>
<comment type="pathway">
    <text evidence="5">Amino-acid biosynthesis; L-arginine biosynthesis; N(2)-acetyl-L-ornithine from L-glutamate: step 4/4.</text>
</comment>
<dbReference type="InterPro" id="IPR015424">
    <property type="entry name" value="PyrdxlP-dep_Trfase"/>
</dbReference>
<dbReference type="Pfam" id="PF00202">
    <property type="entry name" value="Aminotran_3"/>
    <property type="match status" value="1"/>
</dbReference>
<dbReference type="NCBIfam" id="NF002325">
    <property type="entry name" value="PRK01278.1"/>
    <property type="match status" value="1"/>
</dbReference>
<keyword evidence="4 5" id="KW-0663">Pyridoxal phosphate</keyword>
<feature type="binding site" evidence="5">
    <location>
        <position position="272"/>
    </location>
    <ligand>
        <name>N(2)-acetyl-L-ornithine</name>
        <dbReference type="ChEBI" id="CHEBI:57805"/>
    </ligand>
</feature>
<comment type="subcellular location">
    <subcellularLocation>
        <location evidence="5">Cytoplasm</location>
    </subcellularLocation>
</comment>
<dbReference type="PROSITE" id="PS00600">
    <property type="entry name" value="AA_TRANSFER_CLASS_3"/>
    <property type="match status" value="1"/>
</dbReference>
<comment type="catalytic activity">
    <reaction evidence="5">
        <text>N(2)-acetyl-L-ornithine + 2-oxoglutarate = N-acetyl-L-glutamate 5-semialdehyde + L-glutamate</text>
        <dbReference type="Rhea" id="RHEA:18049"/>
        <dbReference type="ChEBI" id="CHEBI:16810"/>
        <dbReference type="ChEBI" id="CHEBI:29123"/>
        <dbReference type="ChEBI" id="CHEBI:29985"/>
        <dbReference type="ChEBI" id="CHEBI:57805"/>
        <dbReference type="EC" id="2.6.1.11"/>
    </reaction>
</comment>
<evidence type="ECO:0000313" key="6">
    <source>
        <dbReference type="EMBL" id="MBK1632479.1"/>
    </source>
</evidence>
<organism evidence="6 7">
    <name type="scientific">Thiohalocapsa halophila</name>
    <dbReference type="NCBI Taxonomy" id="69359"/>
    <lineage>
        <taxon>Bacteria</taxon>
        <taxon>Pseudomonadati</taxon>
        <taxon>Pseudomonadota</taxon>
        <taxon>Gammaproteobacteria</taxon>
        <taxon>Chromatiales</taxon>
        <taxon>Chromatiaceae</taxon>
        <taxon>Thiohalocapsa</taxon>
    </lineage>
</organism>
<dbReference type="InterPro" id="IPR015422">
    <property type="entry name" value="PyrdxlP-dep_Trfase_small"/>
</dbReference>
<dbReference type="PIRSF" id="PIRSF000521">
    <property type="entry name" value="Transaminase_4ab_Lys_Orn"/>
    <property type="match status" value="1"/>
</dbReference>
<keyword evidence="7" id="KW-1185">Reference proteome</keyword>
<dbReference type="InterPro" id="IPR005814">
    <property type="entry name" value="Aminotrans_3"/>
</dbReference>
<dbReference type="SUPFAM" id="SSF53383">
    <property type="entry name" value="PLP-dependent transferases"/>
    <property type="match status" value="1"/>
</dbReference>
<dbReference type="Gene3D" id="3.40.640.10">
    <property type="entry name" value="Type I PLP-dependent aspartate aminotransferase-like (Major domain)"/>
    <property type="match status" value="1"/>
</dbReference>
<dbReference type="Gene3D" id="3.90.1150.10">
    <property type="entry name" value="Aspartate Aminotransferase, domain 1"/>
    <property type="match status" value="1"/>
</dbReference>
<dbReference type="PANTHER" id="PTHR11986:SF79">
    <property type="entry name" value="ACETYLORNITHINE AMINOTRANSFERASE, MITOCHONDRIAL"/>
    <property type="match status" value="1"/>
</dbReference>
<dbReference type="PANTHER" id="PTHR11986">
    <property type="entry name" value="AMINOTRANSFERASE CLASS III"/>
    <property type="match status" value="1"/>
</dbReference>
<feature type="binding site" evidence="5">
    <location>
        <position position="131"/>
    </location>
    <ligand>
        <name>N(2)-acetyl-L-ornithine</name>
        <dbReference type="ChEBI" id="CHEBI:57805"/>
    </ligand>
</feature>
<dbReference type="InterPro" id="IPR004636">
    <property type="entry name" value="AcOrn/SuccOrn_fam"/>
</dbReference>
<dbReference type="EC" id="2.6.1.11" evidence="5"/>
<feature type="modified residue" description="N6-(pyridoxal phosphate)lysine" evidence="5">
    <location>
        <position position="244"/>
    </location>
</feature>
<keyword evidence="2 5" id="KW-0028">Amino-acid biosynthesis</keyword>
<keyword evidence="1 5" id="KW-0032">Aminotransferase</keyword>
<proteinExistence type="inferred from homology"/>
<dbReference type="InterPro" id="IPR050103">
    <property type="entry name" value="Class-III_PLP-dep_AT"/>
</dbReference>
<dbReference type="InterPro" id="IPR015421">
    <property type="entry name" value="PyrdxlP-dep_Trfase_major"/>
</dbReference>
<dbReference type="EMBL" id="NRRV01000049">
    <property type="protein sequence ID" value="MBK1632479.1"/>
    <property type="molecule type" value="Genomic_DNA"/>
</dbReference>
<sequence length="402" mass="41776">MPDHLMATYGRLSVSFERGEGAWLWSDDGRRFLDALSGIAVCGLGHAHPGVRAAICEQAAQLVHVSNLYRIPSQETLGERLCAAAGMERVFFANSGAEANEAAIKLARLLAHGRGIQRPEILVMENSFHGRTLATLTATGSRKAQAGFEPLVSGFVRVPYDDLGAVETAAGNRANIVAVLVESIQGEGGIVMPSAGYLAGLRELCDRHGWLLMLDEVQSGMGRTGRLFAHQHEGILPDVMTLAKGLGNGVPIGACLARGEAAGVLGPGSHGSTFGGNPLACRAALAVLDALEADDLPARAGAAGERIRSGLRDGLADLSGVVAVRGRGLMIGVELDRACGELVATALDAGLLINVTAQRVVRLLPPLIIDDAQAEQIVSTVVRIIRDFLGADGADTGPSPGA</sequence>
<protein>
    <recommendedName>
        <fullName evidence="5">Acetylornithine aminotransferase</fullName>
        <shortName evidence="5">ACOAT</shortName>
        <ecNumber evidence="5">2.6.1.11</ecNumber>
    </recommendedName>
</protein>
<dbReference type="Proteomes" id="UP000748752">
    <property type="component" value="Unassembled WGS sequence"/>
</dbReference>
<evidence type="ECO:0000313" key="7">
    <source>
        <dbReference type="Proteomes" id="UP000748752"/>
    </source>
</evidence>
<feature type="binding site" evidence="5">
    <location>
        <begin position="96"/>
        <end position="97"/>
    </location>
    <ligand>
        <name>pyridoxal 5'-phosphate</name>
        <dbReference type="ChEBI" id="CHEBI:597326"/>
    </ligand>
</feature>
<comment type="cofactor">
    <cofactor evidence="5">
        <name>pyridoxal 5'-phosphate</name>
        <dbReference type="ChEBI" id="CHEBI:597326"/>
    </cofactor>
    <text evidence="5">Binds 1 pyridoxal phosphate per subunit.</text>
</comment>
<dbReference type="CDD" id="cd00610">
    <property type="entry name" value="OAT_like"/>
    <property type="match status" value="1"/>
</dbReference>
<dbReference type="GO" id="GO:0008483">
    <property type="term" value="F:transaminase activity"/>
    <property type="evidence" value="ECO:0007669"/>
    <property type="project" value="UniProtKB-KW"/>
</dbReference>
<dbReference type="NCBIfam" id="TIGR00707">
    <property type="entry name" value="argD"/>
    <property type="match status" value="1"/>
</dbReference>
<dbReference type="InterPro" id="IPR049704">
    <property type="entry name" value="Aminotrans_3_PPA_site"/>
</dbReference>
<name>A0ABS1CKL5_9GAMM</name>
<gene>
    <name evidence="5" type="primary">argD</name>
    <name evidence="6" type="ORF">CKO31_17375</name>
</gene>
<evidence type="ECO:0000256" key="4">
    <source>
        <dbReference type="ARBA" id="ARBA00022898"/>
    </source>
</evidence>
<comment type="miscellaneous">
    <text evidence="5">May also have succinyldiaminopimelate aminotransferase activity, thus carrying out the corresponding step in lysine biosynthesis.</text>
</comment>
<comment type="caution">
    <text evidence="6">The sequence shown here is derived from an EMBL/GenBank/DDBJ whole genome shotgun (WGS) entry which is preliminary data.</text>
</comment>
<evidence type="ECO:0000256" key="1">
    <source>
        <dbReference type="ARBA" id="ARBA00022576"/>
    </source>
</evidence>
<accession>A0ABS1CKL5</accession>
<feature type="binding site" evidence="5">
    <location>
        <begin position="215"/>
        <end position="218"/>
    </location>
    <ligand>
        <name>pyridoxal 5'-phosphate</name>
        <dbReference type="ChEBI" id="CHEBI:597326"/>
    </ligand>
</feature>
<feature type="binding site" evidence="5">
    <location>
        <position position="273"/>
    </location>
    <ligand>
        <name>pyridoxal 5'-phosphate</name>
        <dbReference type="ChEBI" id="CHEBI:597326"/>
    </ligand>
</feature>